<feature type="binding site" evidence="14 15">
    <location>
        <position position="94"/>
    </location>
    <ligand>
        <name>a divalent metal cation</name>
        <dbReference type="ChEBI" id="CHEBI:60240"/>
    </ligand>
</feature>
<dbReference type="EC" id="3.1.26.4" evidence="6 14"/>
<dbReference type="NCBIfam" id="NF000595">
    <property type="entry name" value="PRK00015.1-3"/>
    <property type="match status" value="1"/>
</dbReference>
<evidence type="ECO:0000256" key="14">
    <source>
        <dbReference type="HAMAP-Rule" id="MF_00052"/>
    </source>
</evidence>
<dbReference type="Pfam" id="PF01351">
    <property type="entry name" value="RNase_HII"/>
    <property type="match status" value="1"/>
</dbReference>
<evidence type="ECO:0000256" key="7">
    <source>
        <dbReference type="ARBA" id="ARBA00019179"/>
    </source>
</evidence>
<dbReference type="RefSeq" id="WP_013459050.1">
    <property type="nucleotide sequence ID" value="NC_014762.1"/>
</dbReference>
<dbReference type="GO" id="GO:0032299">
    <property type="term" value="C:ribonuclease H2 complex"/>
    <property type="evidence" value="ECO:0007669"/>
    <property type="project" value="TreeGrafter"/>
</dbReference>
<feature type="binding site" evidence="14 15">
    <location>
        <position position="8"/>
    </location>
    <ligand>
        <name>a divalent metal cation</name>
        <dbReference type="ChEBI" id="CHEBI:60240"/>
    </ligand>
</feature>
<dbReference type="GO" id="GO:0043137">
    <property type="term" value="P:DNA replication, removal of RNA primer"/>
    <property type="evidence" value="ECO:0007669"/>
    <property type="project" value="TreeGrafter"/>
</dbReference>
<proteinExistence type="inferred from homology"/>
<evidence type="ECO:0000313" key="18">
    <source>
        <dbReference type="EMBL" id="ADR32853.1"/>
    </source>
</evidence>
<dbReference type="GO" id="GO:0004523">
    <property type="term" value="F:RNA-DNA hybrid ribonuclease activity"/>
    <property type="evidence" value="ECO:0007669"/>
    <property type="project" value="UniProtKB-UniRule"/>
</dbReference>
<evidence type="ECO:0000256" key="10">
    <source>
        <dbReference type="ARBA" id="ARBA00022723"/>
    </source>
</evidence>
<dbReference type="GO" id="GO:0006298">
    <property type="term" value="P:mismatch repair"/>
    <property type="evidence" value="ECO:0007669"/>
    <property type="project" value="TreeGrafter"/>
</dbReference>
<keyword evidence="11 14" id="KW-0255">Endonuclease</keyword>
<evidence type="ECO:0000256" key="6">
    <source>
        <dbReference type="ARBA" id="ARBA00012180"/>
    </source>
</evidence>
<reference evidence="18 19" key="1">
    <citation type="journal article" date="2012" name="Stand. Genomic Sci.">
        <title>Complete genome sequence of the sulfur compounds oxidizing chemolithoautotroph Sulfuricurvum kujiense type strain (YK-1(T)).</title>
        <authorList>
            <person name="Han C."/>
            <person name="Kotsyurbenko O."/>
            <person name="Chertkov O."/>
            <person name="Held B."/>
            <person name="Lapidus A."/>
            <person name="Nolan M."/>
            <person name="Lucas S."/>
            <person name="Hammon N."/>
            <person name="Deshpande S."/>
            <person name="Cheng J.F."/>
            <person name="Tapia R."/>
            <person name="Goodwin L.A."/>
            <person name="Pitluck S."/>
            <person name="Liolios K."/>
            <person name="Pagani I."/>
            <person name="Ivanova N."/>
            <person name="Mavromatis K."/>
            <person name="Mikhailova N."/>
            <person name="Pati A."/>
            <person name="Chen A."/>
            <person name="Palaniappan K."/>
            <person name="Land M."/>
            <person name="Hauser L."/>
            <person name="Chang Y.J."/>
            <person name="Jeffries C.D."/>
            <person name="Brambilla E.M."/>
            <person name="Rohde M."/>
            <person name="Spring S."/>
            <person name="Sikorski J."/>
            <person name="Goker M."/>
            <person name="Woyke T."/>
            <person name="Bristow J."/>
            <person name="Eisen J.A."/>
            <person name="Markowitz V."/>
            <person name="Hugenholtz P."/>
            <person name="Kyrpides N.C."/>
            <person name="Klenk H.P."/>
            <person name="Detter J.C."/>
        </authorList>
    </citation>
    <scope>NUCLEOTIDE SEQUENCE [LARGE SCALE GENOMIC DNA]</scope>
    <source>
        <strain evidence="19">ATCC BAA-921 / DSM 16994 / JCM 11577 / YK-1</strain>
    </source>
</reference>
<evidence type="ECO:0000256" key="13">
    <source>
        <dbReference type="ARBA" id="ARBA00023211"/>
    </source>
</evidence>
<dbReference type="AlphaFoldDB" id="E4TXF6"/>
<dbReference type="GO" id="GO:0003723">
    <property type="term" value="F:RNA binding"/>
    <property type="evidence" value="ECO:0007669"/>
    <property type="project" value="UniProtKB-UniRule"/>
</dbReference>
<dbReference type="Gene3D" id="3.30.420.10">
    <property type="entry name" value="Ribonuclease H-like superfamily/Ribonuclease H"/>
    <property type="match status" value="1"/>
</dbReference>
<protein>
    <recommendedName>
        <fullName evidence="7 14">Ribonuclease HII</fullName>
        <shortName evidence="14">RNase HII</shortName>
        <ecNumber evidence="6 14">3.1.26.4</ecNumber>
    </recommendedName>
</protein>
<comment type="cofactor">
    <cofactor evidence="2">
        <name>Mg(2+)</name>
        <dbReference type="ChEBI" id="CHEBI:18420"/>
    </cofactor>
</comment>
<evidence type="ECO:0000256" key="16">
    <source>
        <dbReference type="RuleBase" id="RU003515"/>
    </source>
</evidence>
<evidence type="ECO:0000256" key="3">
    <source>
        <dbReference type="ARBA" id="ARBA00004065"/>
    </source>
</evidence>
<evidence type="ECO:0000259" key="17">
    <source>
        <dbReference type="PROSITE" id="PS51975"/>
    </source>
</evidence>
<dbReference type="HAMAP" id="MF_00052_B">
    <property type="entry name" value="RNase_HII_B"/>
    <property type="match status" value="1"/>
</dbReference>
<dbReference type="SUPFAM" id="SSF53098">
    <property type="entry name" value="Ribonuclease H-like"/>
    <property type="match status" value="1"/>
</dbReference>
<evidence type="ECO:0000313" key="19">
    <source>
        <dbReference type="Proteomes" id="UP000008721"/>
    </source>
</evidence>
<dbReference type="InterPro" id="IPR022898">
    <property type="entry name" value="RNase_HII"/>
</dbReference>
<keyword evidence="12 14" id="KW-0378">Hydrolase</keyword>
<dbReference type="PROSITE" id="PS51975">
    <property type="entry name" value="RNASE_H_2"/>
    <property type="match status" value="1"/>
</dbReference>
<comment type="cofactor">
    <cofactor evidence="14 15">
        <name>Mn(2+)</name>
        <dbReference type="ChEBI" id="CHEBI:29035"/>
    </cofactor>
    <cofactor evidence="14 15">
        <name>Mg(2+)</name>
        <dbReference type="ChEBI" id="CHEBI:18420"/>
    </cofactor>
    <text evidence="14 15">Manganese or magnesium. Binds 1 divalent metal ion per monomer in the absence of substrate. May bind a second metal ion after substrate binding.</text>
</comment>
<keyword evidence="13 14" id="KW-0464">Manganese</keyword>
<dbReference type="GO" id="GO:0005737">
    <property type="term" value="C:cytoplasm"/>
    <property type="evidence" value="ECO:0007669"/>
    <property type="project" value="UniProtKB-SubCell"/>
</dbReference>
<dbReference type="CDD" id="cd07182">
    <property type="entry name" value="RNase_HII_bacteria_HII_like"/>
    <property type="match status" value="1"/>
</dbReference>
<dbReference type="KEGG" id="sku:Sulku_0186"/>
<dbReference type="Proteomes" id="UP000008721">
    <property type="component" value="Chromosome"/>
</dbReference>
<dbReference type="InterPro" id="IPR012337">
    <property type="entry name" value="RNaseH-like_sf"/>
</dbReference>
<evidence type="ECO:0000256" key="8">
    <source>
        <dbReference type="ARBA" id="ARBA00022490"/>
    </source>
</evidence>
<evidence type="ECO:0000256" key="9">
    <source>
        <dbReference type="ARBA" id="ARBA00022722"/>
    </source>
</evidence>
<dbReference type="eggNOG" id="COG0164">
    <property type="taxonomic scope" value="Bacteria"/>
</dbReference>
<evidence type="ECO:0000256" key="2">
    <source>
        <dbReference type="ARBA" id="ARBA00001946"/>
    </source>
</evidence>
<name>E4TXF6_SULKY</name>
<comment type="similarity">
    <text evidence="5 14 16">Belongs to the RNase HII family.</text>
</comment>
<evidence type="ECO:0000256" key="1">
    <source>
        <dbReference type="ARBA" id="ARBA00000077"/>
    </source>
</evidence>
<dbReference type="STRING" id="709032.Sulku_0186"/>
<comment type="function">
    <text evidence="3 14 16">Endonuclease that specifically degrades the RNA of RNA-DNA hybrids.</text>
</comment>
<keyword evidence="19" id="KW-1185">Reference proteome</keyword>
<keyword evidence="8 14" id="KW-0963">Cytoplasm</keyword>
<dbReference type="EMBL" id="CP002355">
    <property type="protein sequence ID" value="ADR32853.1"/>
    <property type="molecule type" value="Genomic_DNA"/>
</dbReference>
<dbReference type="GO" id="GO:0030145">
    <property type="term" value="F:manganese ion binding"/>
    <property type="evidence" value="ECO:0007669"/>
    <property type="project" value="UniProtKB-UniRule"/>
</dbReference>
<dbReference type="PANTHER" id="PTHR10954:SF18">
    <property type="entry name" value="RIBONUCLEASE HII"/>
    <property type="match status" value="1"/>
</dbReference>
<organism evidence="18 19">
    <name type="scientific">Sulfuricurvum kujiense (strain ATCC BAA-921 / DSM 16994 / JCM 11577 / YK-1)</name>
    <dbReference type="NCBI Taxonomy" id="709032"/>
    <lineage>
        <taxon>Bacteria</taxon>
        <taxon>Pseudomonadati</taxon>
        <taxon>Campylobacterota</taxon>
        <taxon>Epsilonproteobacteria</taxon>
        <taxon>Campylobacterales</taxon>
        <taxon>Sulfurimonadaceae</taxon>
        <taxon>Sulfuricurvum</taxon>
    </lineage>
</organism>
<feature type="binding site" evidence="14 15">
    <location>
        <position position="7"/>
    </location>
    <ligand>
        <name>a divalent metal cation</name>
        <dbReference type="ChEBI" id="CHEBI:60240"/>
    </ligand>
</feature>
<feature type="domain" description="RNase H type-2" evidence="17">
    <location>
        <begin position="1"/>
        <end position="182"/>
    </location>
</feature>
<dbReference type="InterPro" id="IPR036397">
    <property type="entry name" value="RNaseH_sf"/>
</dbReference>
<sequence>MQLCGIDEAGRGPLAGPLTIAGVILNNPIEGLNDSKKLTEKKRESLYELICENSIYHIARFDAAQIDELGLSQCLATGLREIMSALGEADYLYDGNSKFGVSGLRTMVKADATVPEVSAASILAKVTRDREMIQLASLYPQYGFDGHKGYGCAAHIEAIRQYGYCEIHRKTFKLKAFQPSLF</sequence>
<evidence type="ECO:0000256" key="12">
    <source>
        <dbReference type="ARBA" id="ARBA00022801"/>
    </source>
</evidence>
<keyword evidence="10 14" id="KW-0479">Metal-binding</keyword>
<evidence type="ECO:0000256" key="5">
    <source>
        <dbReference type="ARBA" id="ARBA00007383"/>
    </source>
</evidence>
<dbReference type="HOGENOM" id="CLU_036532_3_1_7"/>
<dbReference type="InterPro" id="IPR001352">
    <property type="entry name" value="RNase_HII/HIII"/>
</dbReference>
<dbReference type="PANTHER" id="PTHR10954">
    <property type="entry name" value="RIBONUCLEASE H2 SUBUNIT A"/>
    <property type="match status" value="1"/>
</dbReference>
<comment type="subcellular location">
    <subcellularLocation>
        <location evidence="4 14">Cytoplasm</location>
    </subcellularLocation>
</comment>
<accession>E4TXF6</accession>
<dbReference type="OrthoDB" id="9803420at2"/>
<evidence type="ECO:0000256" key="4">
    <source>
        <dbReference type="ARBA" id="ARBA00004496"/>
    </source>
</evidence>
<evidence type="ECO:0000256" key="11">
    <source>
        <dbReference type="ARBA" id="ARBA00022759"/>
    </source>
</evidence>
<evidence type="ECO:0000256" key="15">
    <source>
        <dbReference type="PROSITE-ProRule" id="PRU01319"/>
    </source>
</evidence>
<dbReference type="InterPro" id="IPR024567">
    <property type="entry name" value="RNase_HII/HIII_dom"/>
</dbReference>
<keyword evidence="9 14" id="KW-0540">Nuclease</keyword>
<comment type="catalytic activity">
    <reaction evidence="1 14 15 16">
        <text>Endonucleolytic cleavage to 5'-phosphomonoester.</text>
        <dbReference type="EC" id="3.1.26.4"/>
    </reaction>
</comment>
<gene>
    <name evidence="14" type="primary">rnhB</name>
    <name evidence="18" type="ordered locus">Sulku_0186</name>
</gene>